<dbReference type="SUPFAM" id="SSF143422">
    <property type="entry name" value="Transposase IS200-like"/>
    <property type="match status" value="1"/>
</dbReference>
<evidence type="ECO:0000313" key="3">
    <source>
        <dbReference type="Proteomes" id="UP000218767"/>
    </source>
</evidence>
<dbReference type="GO" id="GO:0004803">
    <property type="term" value="F:transposase activity"/>
    <property type="evidence" value="ECO:0007669"/>
    <property type="project" value="InterPro"/>
</dbReference>
<protein>
    <submittedName>
        <fullName evidence="2">Transposase</fullName>
    </submittedName>
</protein>
<dbReference type="SMART" id="SM01321">
    <property type="entry name" value="Y1_Tnp"/>
    <property type="match status" value="1"/>
</dbReference>
<dbReference type="GO" id="GO:0003677">
    <property type="term" value="F:DNA binding"/>
    <property type="evidence" value="ECO:0007669"/>
    <property type="project" value="InterPro"/>
</dbReference>
<dbReference type="GO" id="GO:0006313">
    <property type="term" value="P:DNA transposition"/>
    <property type="evidence" value="ECO:0007669"/>
    <property type="project" value="InterPro"/>
</dbReference>
<sequence>MTRARYQQVSLQDTPYYHCISRCVRRAYLCGDDPLTGKNFDHRKQWLVARIKTLAAQFSIDICAYAIMSNHYHLVLFVNEQQAGDWDDAEVVKRWTALFPRNAALVATLQKNKSSKAAQKRLQQQVNLWRERLMDISWFMRCINETVARQANREDECSGRFWEGRFKSQALLDEKALVTCMAYVDLNPIRAGITDSLENSDFTSIQERLIHHAKKVKNRSYRQHRLLTRRTTKHLVGRQSGGKQAKLRLMSGMEGIAEEALPITPQSYFDLLETTCKALHPEEYSAHRITDTLDEKNRLLNELGISAESWLKSVTMFHRHYSVAAGSESALVHFHESRIKSGVSLKHPHKWIRGVNSSRLLYGSS</sequence>
<reference evidence="3" key="1">
    <citation type="submission" date="2017-08" db="EMBL/GenBank/DDBJ databases">
        <title>A dynamic microbial community with high functional redundancy inhabits the cold, oxic subseafloor aquifer.</title>
        <authorList>
            <person name="Tully B.J."/>
            <person name="Wheat C.G."/>
            <person name="Glazer B.T."/>
            <person name="Huber J.A."/>
        </authorList>
    </citation>
    <scope>NUCLEOTIDE SEQUENCE [LARGE SCALE GENOMIC DNA]</scope>
</reference>
<dbReference type="Gene3D" id="3.30.70.1290">
    <property type="entry name" value="Transposase IS200-like"/>
    <property type="match status" value="1"/>
</dbReference>
<accession>A0A2A4X2X4</accession>
<comment type="caution">
    <text evidence="2">The sequence shown here is derived from an EMBL/GenBank/DDBJ whole genome shotgun (WGS) entry which is preliminary data.</text>
</comment>
<dbReference type="EMBL" id="NVUL01000050">
    <property type="protein sequence ID" value="PCI76988.1"/>
    <property type="molecule type" value="Genomic_DNA"/>
</dbReference>
<dbReference type="Proteomes" id="UP000218767">
    <property type="component" value="Unassembled WGS sequence"/>
</dbReference>
<dbReference type="PANTHER" id="PTHR34322:SF2">
    <property type="entry name" value="TRANSPOSASE IS200-LIKE DOMAIN-CONTAINING PROTEIN"/>
    <property type="match status" value="1"/>
</dbReference>
<dbReference type="PANTHER" id="PTHR34322">
    <property type="entry name" value="TRANSPOSASE, Y1_TNP DOMAIN-CONTAINING"/>
    <property type="match status" value="1"/>
</dbReference>
<gene>
    <name evidence="2" type="ORF">COB20_09255</name>
</gene>
<name>A0A2A4X2X4_9GAMM</name>
<proteinExistence type="predicted"/>
<evidence type="ECO:0000313" key="2">
    <source>
        <dbReference type="EMBL" id="PCI76988.1"/>
    </source>
</evidence>
<dbReference type="AlphaFoldDB" id="A0A2A4X2X4"/>
<organism evidence="2 3">
    <name type="scientific">SAR86 cluster bacterium</name>
    <dbReference type="NCBI Taxonomy" id="2030880"/>
    <lineage>
        <taxon>Bacteria</taxon>
        <taxon>Pseudomonadati</taxon>
        <taxon>Pseudomonadota</taxon>
        <taxon>Gammaproteobacteria</taxon>
        <taxon>SAR86 cluster</taxon>
    </lineage>
</organism>
<dbReference type="InterPro" id="IPR002686">
    <property type="entry name" value="Transposase_17"/>
</dbReference>
<evidence type="ECO:0000259" key="1">
    <source>
        <dbReference type="SMART" id="SM01321"/>
    </source>
</evidence>
<feature type="domain" description="Transposase IS200-like" evidence="1">
    <location>
        <begin position="12"/>
        <end position="187"/>
    </location>
</feature>
<dbReference type="InterPro" id="IPR036515">
    <property type="entry name" value="Transposase_17_sf"/>
</dbReference>